<dbReference type="GO" id="GO:0016887">
    <property type="term" value="F:ATP hydrolysis activity"/>
    <property type="evidence" value="ECO:0007669"/>
    <property type="project" value="InterPro"/>
</dbReference>
<dbReference type="AlphaFoldDB" id="A0A8H4RAE3"/>
<sequence length="1091" mass="124984">MEETAYTAEPESHMSCFIETETEHWSAKKWTETIMKRDIVERSRLKLDTRLYEFLKESQVEDQKMFEDTRNKVAKIIQHVKVKHDERYPEGAPDSEPTLVEMFKAGCREASETAYEYVQILDVMVSQAPEYVALAYGAVKILLVAQINYEDMKQNVESYLLKIKTKFQMIDHLTCYVPTARLVDAIATLYELFYRFVAKALKFYTRSRLKHVFISVVKPWKKLEPLVTLIEQTFTDVKDIVQFHGHITGQMNLILSQKILAVNQGLAREVKHILDILEEPPVKFSKPGDVAQMRDLLRQRVDENLDQPTKNGGPEPHPDQEGSIHPIMFKDHKLKSTDTTSEESAVSNLGGPVDLDQFLGKIFVELHEYDDICAQQQRILEQLPEMRPHRSKERNILKVDKVMSWVESPASKLLWIDGNHHLQRHDFNASFAMPLILLGESISETYLILRHFCGDSDSNPPTGCRTLIQSLLRQLFKQRPDTWKKRENSLSRDGLSDIKHLWGLFVECLKEVHVQCTFIVIDSIDYLEATSMAENSNINEGDFILKQLNNLVKDPTLVVKVLLTAAIAQAPPNQSKARSALTAYQPTSLYQPQRKLSLNILEEEFALAPQKLVEIQERRCRTIKFAQLPMLYQINSTIYAYDNGELRAFVVSELAGMDPRPFDTYSPLQIRAWSIDHNGKYFAKRYHDLAMAQFPGERDIANLTYIPEGFLNDESENRTRLLERGRMYWKLGSGVRYQQFMMAGRQTRIIIDQCTRPIEPPPQEQGFEEQLEKALASDLKPLILIVCPPRIAAYVLRDLKWITILVKEIEDIRFTKGILNKLVLQNNMKELLIRAIEPYMADKISGNSPRLAGYSSHDASIILLEGVPGSGKTVTATYAADHIRRPMLSVSPGDLSALSVNATEVTDKLKNFLQLAQQWNAALLFEDAHVILKSWLVTLIQGLDSHTGLVFMATDGSTVNDMAYMAFKSRVQVTIGFFKLNTDEKEKLWRIVLEEFSDIAGINADKIPYWSNCLKGLELNGREIKTSLKIAIQMAKTENRPLHLSDILRSIEERSESKYSEEKSRRLNQREVQTITGKELSDEAKEVKEKD</sequence>
<evidence type="ECO:0000256" key="1">
    <source>
        <dbReference type="ARBA" id="ARBA00022737"/>
    </source>
</evidence>
<feature type="compositionally biased region" description="Basic and acidic residues" evidence="2">
    <location>
        <begin position="1079"/>
        <end position="1091"/>
    </location>
</feature>
<protein>
    <recommendedName>
        <fullName evidence="3">AAA+ ATPase domain-containing protein</fullName>
    </recommendedName>
</protein>
<dbReference type="Gene3D" id="3.40.50.300">
    <property type="entry name" value="P-loop containing nucleotide triphosphate hydrolases"/>
    <property type="match status" value="1"/>
</dbReference>
<dbReference type="Proteomes" id="UP000566819">
    <property type="component" value="Unassembled WGS sequence"/>
</dbReference>
<dbReference type="InterPro" id="IPR027417">
    <property type="entry name" value="P-loop_NTPase"/>
</dbReference>
<dbReference type="GO" id="GO:0005524">
    <property type="term" value="F:ATP binding"/>
    <property type="evidence" value="ECO:0007669"/>
    <property type="project" value="InterPro"/>
</dbReference>
<evidence type="ECO:0000259" key="3">
    <source>
        <dbReference type="SMART" id="SM00382"/>
    </source>
</evidence>
<organism evidence="4 5">
    <name type="scientific">Cudoniella acicularis</name>
    <dbReference type="NCBI Taxonomy" id="354080"/>
    <lineage>
        <taxon>Eukaryota</taxon>
        <taxon>Fungi</taxon>
        <taxon>Dikarya</taxon>
        <taxon>Ascomycota</taxon>
        <taxon>Pezizomycotina</taxon>
        <taxon>Leotiomycetes</taxon>
        <taxon>Helotiales</taxon>
        <taxon>Tricladiaceae</taxon>
        <taxon>Cudoniella</taxon>
    </lineage>
</organism>
<feature type="domain" description="AAA+ ATPase" evidence="3">
    <location>
        <begin position="858"/>
        <end position="977"/>
    </location>
</feature>
<feature type="region of interest" description="Disordered" evidence="2">
    <location>
        <begin position="1056"/>
        <end position="1091"/>
    </location>
</feature>
<dbReference type="SUPFAM" id="SSF52540">
    <property type="entry name" value="P-loop containing nucleoside triphosphate hydrolases"/>
    <property type="match status" value="1"/>
</dbReference>
<evidence type="ECO:0000313" key="4">
    <source>
        <dbReference type="EMBL" id="KAF4625134.1"/>
    </source>
</evidence>
<comment type="caution">
    <text evidence="4">The sequence shown here is derived from an EMBL/GenBank/DDBJ whole genome shotgun (WGS) entry which is preliminary data.</text>
</comment>
<feature type="region of interest" description="Disordered" evidence="2">
    <location>
        <begin position="304"/>
        <end position="324"/>
    </location>
</feature>
<dbReference type="InterPro" id="IPR003593">
    <property type="entry name" value="AAA+_ATPase"/>
</dbReference>
<evidence type="ECO:0000313" key="5">
    <source>
        <dbReference type="Proteomes" id="UP000566819"/>
    </source>
</evidence>
<dbReference type="EMBL" id="JAAMPI010001456">
    <property type="protein sequence ID" value="KAF4625134.1"/>
    <property type="molecule type" value="Genomic_DNA"/>
</dbReference>
<dbReference type="Pfam" id="PF22942">
    <property type="entry name" value="DUF7025"/>
    <property type="match status" value="1"/>
</dbReference>
<dbReference type="PANTHER" id="PTHR46411">
    <property type="entry name" value="FAMILY ATPASE, PUTATIVE-RELATED"/>
    <property type="match status" value="1"/>
</dbReference>
<evidence type="ECO:0000256" key="2">
    <source>
        <dbReference type="SAM" id="MobiDB-lite"/>
    </source>
</evidence>
<dbReference type="OrthoDB" id="3560423at2759"/>
<dbReference type="InterPro" id="IPR056884">
    <property type="entry name" value="NPHP3-like_N"/>
</dbReference>
<dbReference type="PANTHER" id="PTHR46411:SF2">
    <property type="entry name" value="AAA+ ATPASE DOMAIN-CONTAINING PROTEIN"/>
    <property type="match status" value="1"/>
</dbReference>
<proteinExistence type="predicted"/>
<dbReference type="InterPro" id="IPR003959">
    <property type="entry name" value="ATPase_AAA_core"/>
</dbReference>
<accession>A0A8H4RAE3</accession>
<dbReference type="Pfam" id="PF00004">
    <property type="entry name" value="AAA"/>
    <property type="match status" value="1"/>
</dbReference>
<dbReference type="InterPro" id="IPR056125">
    <property type="entry name" value="DUF7708"/>
</dbReference>
<gene>
    <name evidence="4" type="ORF">G7Y89_g13035</name>
</gene>
<keyword evidence="5" id="KW-1185">Reference proteome</keyword>
<reference evidence="4 5" key="1">
    <citation type="submission" date="2020-03" db="EMBL/GenBank/DDBJ databases">
        <title>Draft Genome Sequence of Cudoniella acicularis.</title>
        <authorList>
            <person name="Buettner E."/>
            <person name="Kellner H."/>
        </authorList>
    </citation>
    <scope>NUCLEOTIDE SEQUENCE [LARGE SCALE GENOMIC DNA]</scope>
    <source>
        <strain evidence="4 5">DSM 108380</strain>
    </source>
</reference>
<dbReference type="Pfam" id="PF24809">
    <property type="entry name" value="DUF7708"/>
    <property type="match status" value="1"/>
</dbReference>
<dbReference type="SMART" id="SM00382">
    <property type="entry name" value="AAA"/>
    <property type="match status" value="1"/>
</dbReference>
<keyword evidence="1" id="KW-0677">Repeat</keyword>
<name>A0A8H4RAE3_9HELO</name>
<dbReference type="Pfam" id="PF24883">
    <property type="entry name" value="NPHP3_N"/>
    <property type="match status" value="1"/>
</dbReference>
<feature type="compositionally biased region" description="Basic and acidic residues" evidence="2">
    <location>
        <begin position="1056"/>
        <end position="1069"/>
    </location>
</feature>
<dbReference type="InterPro" id="IPR054289">
    <property type="entry name" value="DUF7025"/>
</dbReference>